<dbReference type="Proteomes" id="UP000240621">
    <property type="component" value="Unassembled WGS sequence"/>
</dbReference>
<evidence type="ECO:0000256" key="2">
    <source>
        <dbReference type="SAM" id="SignalP"/>
    </source>
</evidence>
<dbReference type="SUPFAM" id="SSF49329">
    <property type="entry name" value="Cu,Zn superoxide dismutase-like"/>
    <property type="match status" value="1"/>
</dbReference>
<reference evidence="4 5" key="1">
    <citation type="submission" date="2018-03" db="EMBL/GenBank/DDBJ databases">
        <title>Genomic Encyclopedia of Archaeal and Bacterial Type Strains, Phase II (KMG-II): from individual species to whole genera.</title>
        <authorList>
            <person name="Goeker M."/>
        </authorList>
    </citation>
    <scope>NUCLEOTIDE SEQUENCE [LARGE SCALE GENOMIC DNA]</scope>
    <source>
        <strain evidence="4 5">DSM 27267</strain>
    </source>
</reference>
<dbReference type="InterPro" id="IPR001424">
    <property type="entry name" value="SOD_Cu_Zn_dom"/>
</dbReference>
<dbReference type="EMBL" id="PYGC01000009">
    <property type="protein sequence ID" value="PSK81512.1"/>
    <property type="molecule type" value="Genomic_DNA"/>
</dbReference>
<dbReference type="InterPro" id="IPR024134">
    <property type="entry name" value="SOD_Cu/Zn_/chaperone"/>
</dbReference>
<dbReference type="GO" id="GO:0005507">
    <property type="term" value="F:copper ion binding"/>
    <property type="evidence" value="ECO:0007669"/>
    <property type="project" value="InterPro"/>
</dbReference>
<sequence length="191" mass="19800">MRKRIFAWNGMLAIILLIVTQSCAPKSGQQNNTGMEKSATPEVTKAVCVLQPTEGNHVTGTVTFTKVDGGVQVVADLEGLAPGKHGFHVHQYGDISAADGTSTGGHFNPENVNHGGPDADVRHVGDLGNIVAAADSTGHYQRIDKMVKLNGPHSVIGRAIIVHAGEDDLTSQPTGAAGSRVAEGVIGIAKP</sequence>
<dbReference type="PANTHER" id="PTHR10003">
    <property type="entry name" value="SUPEROXIDE DISMUTASE CU-ZN -RELATED"/>
    <property type="match status" value="1"/>
</dbReference>
<dbReference type="GO" id="GO:0006801">
    <property type="term" value="P:superoxide metabolic process"/>
    <property type="evidence" value="ECO:0007669"/>
    <property type="project" value="InterPro"/>
</dbReference>
<dbReference type="InterPro" id="IPR018152">
    <property type="entry name" value="SOD_Cu/Zn_BS"/>
</dbReference>
<dbReference type="CDD" id="cd00305">
    <property type="entry name" value="Cu-Zn_Superoxide_Dismutase"/>
    <property type="match status" value="1"/>
</dbReference>
<dbReference type="RefSeq" id="WP_106543188.1">
    <property type="nucleotide sequence ID" value="NZ_BLAU01000001.1"/>
</dbReference>
<dbReference type="InterPro" id="IPR036423">
    <property type="entry name" value="SOD-like_Cu/Zn_dom_sf"/>
</dbReference>
<keyword evidence="2" id="KW-0732">Signal</keyword>
<dbReference type="PRINTS" id="PR00068">
    <property type="entry name" value="CUZNDISMTASE"/>
</dbReference>
<feature type="signal peptide" evidence="2">
    <location>
        <begin position="1"/>
        <end position="24"/>
    </location>
</feature>
<evidence type="ECO:0000259" key="3">
    <source>
        <dbReference type="Pfam" id="PF00080"/>
    </source>
</evidence>
<name>A0A2P8C975_9BACT</name>
<evidence type="ECO:0000313" key="4">
    <source>
        <dbReference type="EMBL" id="PSK81512.1"/>
    </source>
</evidence>
<feature type="chain" id="PRO_5015115281" evidence="2">
    <location>
        <begin position="25"/>
        <end position="191"/>
    </location>
</feature>
<evidence type="ECO:0000256" key="1">
    <source>
        <dbReference type="ARBA" id="ARBA00010457"/>
    </source>
</evidence>
<dbReference type="PROSITE" id="PS51257">
    <property type="entry name" value="PROKAR_LIPOPROTEIN"/>
    <property type="match status" value="1"/>
</dbReference>
<dbReference type="PROSITE" id="PS00087">
    <property type="entry name" value="SOD_CU_ZN_1"/>
    <property type="match status" value="1"/>
</dbReference>
<dbReference type="Pfam" id="PF00080">
    <property type="entry name" value="Sod_Cu"/>
    <property type="match status" value="1"/>
</dbReference>
<accession>A0A2P8C975</accession>
<comment type="caution">
    <text evidence="4">The sequence shown here is derived from an EMBL/GenBank/DDBJ whole genome shotgun (WGS) entry which is preliminary data.</text>
</comment>
<evidence type="ECO:0000313" key="5">
    <source>
        <dbReference type="Proteomes" id="UP000240621"/>
    </source>
</evidence>
<feature type="domain" description="Superoxide dismutase copper/zinc binding" evidence="3">
    <location>
        <begin position="58"/>
        <end position="186"/>
    </location>
</feature>
<gene>
    <name evidence="4" type="ORF">CLV93_109118</name>
</gene>
<dbReference type="Gene3D" id="2.60.40.200">
    <property type="entry name" value="Superoxide dismutase, copper/zinc binding domain"/>
    <property type="match status" value="1"/>
</dbReference>
<protein>
    <submittedName>
        <fullName evidence="4">Cu-Zn family superoxide dismutase</fullName>
    </submittedName>
</protein>
<proteinExistence type="inferred from homology"/>
<organism evidence="4 5">
    <name type="scientific">Prolixibacter denitrificans</name>
    <dbReference type="NCBI Taxonomy" id="1541063"/>
    <lineage>
        <taxon>Bacteria</taxon>
        <taxon>Pseudomonadati</taxon>
        <taxon>Bacteroidota</taxon>
        <taxon>Bacteroidia</taxon>
        <taxon>Marinilabiliales</taxon>
        <taxon>Prolixibacteraceae</taxon>
        <taxon>Prolixibacter</taxon>
    </lineage>
</organism>
<dbReference type="AlphaFoldDB" id="A0A2P8C975"/>
<comment type="similarity">
    <text evidence="1">Belongs to the Cu-Zn superoxide dismutase family.</text>
</comment>
<dbReference type="OrthoDB" id="9792957at2"/>